<dbReference type="EMBL" id="BARV01008335">
    <property type="protein sequence ID" value="GAI03029.1"/>
    <property type="molecule type" value="Genomic_DNA"/>
</dbReference>
<accession>X1M9L4</accession>
<sequence>MKSAIAELEAKGRAAKAAAHRLAYLSTDIKNKALHNISQDLLTRKDEILAANKVDYKEAEPSGMSTAMLDRLMLNSSRLEAIAQDVLAVATLPDPVG</sequence>
<dbReference type="PANTHER" id="PTHR11063">
    <property type="entry name" value="GLUTAMATE SEMIALDEHYDE DEHYDROGENASE"/>
    <property type="match status" value="1"/>
</dbReference>
<dbReference type="SUPFAM" id="SSF53720">
    <property type="entry name" value="ALDH-like"/>
    <property type="match status" value="1"/>
</dbReference>
<proteinExistence type="predicted"/>
<protein>
    <recommendedName>
        <fullName evidence="2">Gamma-glutamyl phosphate reductase</fullName>
    </recommendedName>
</protein>
<dbReference type="PANTHER" id="PTHR11063:SF8">
    <property type="entry name" value="DELTA-1-PYRROLINE-5-CARBOXYLATE SYNTHASE"/>
    <property type="match status" value="1"/>
</dbReference>
<name>X1M9L4_9ZZZZ</name>
<dbReference type="GO" id="GO:0004350">
    <property type="term" value="F:glutamate-5-semialdehyde dehydrogenase activity"/>
    <property type="evidence" value="ECO:0007669"/>
    <property type="project" value="TreeGrafter"/>
</dbReference>
<feature type="non-terminal residue" evidence="1">
    <location>
        <position position="97"/>
    </location>
</feature>
<comment type="caution">
    <text evidence="1">The sequence shown here is derived from an EMBL/GenBank/DDBJ whole genome shotgun (WGS) entry which is preliminary data.</text>
</comment>
<dbReference type="InterPro" id="IPR016161">
    <property type="entry name" value="Ald_DH/histidinol_DH"/>
</dbReference>
<dbReference type="Gene3D" id="3.40.605.10">
    <property type="entry name" value="Aldehyde Dehydrogenase, Chain A, domain 1"/>
    <property type="match status" value="1"/>
</dbReference>
<reference evidence="1" key="1">
    <citation type="journal article" date="2014" name="Front. Microbiol.">
        <title>High frequency of phylogenetically diverse reductive dehalogenase-homologous genes in deep subseafloor sedimentary metagenomes.</title>
        <authorList>
            <person name="Kawai M."/>
            <person name="Futagami T."/>
            <person name="Toyoda A."/>
            <person name="Takaki Y."/>
            <person name="Nishi S."/>
            <person name="Hori S."/>
            <person name="Arai W."/>
            <person name="Tsubouchi T."/>
            <person name="Morono Y."/>
            <person name="Uchiyama I."/>
            <person name="Ito T."/>
            <person name="Fujiyama A."/>
            <person name="Inagaki F."/>
            <person name="Takami H."/>
        </authorList>
    </citation>
    <scope>NUCLEOTIDE SEQUENCE</scope>
    <source>
        <strain evidence="1">Expedition CK06-06</strain>
    </source>
</reference>
<evidence type="ECO:0000313" key="1">
    <source>
        <dbReference type="EMBL" id="GAI03029.1"/>
    </source>
</evidence>
<gene>
    <name evidence="1" type="ORF">S06H3_16783</name>
</gene>
<dbReference type="InterPro" id="IPR016162">
    <property type="entry name" value="Ald_DH_N"/>
</dbReference>
<organism evidence="1">
    <name type="scientific">marine sediment metagenome</name>
    <dbReference type="NCBI Taxonomy" id="412755"/>
    <lineage>
        <taxon>unclassified sequences</taxon>
        <taxon>metagenomes</taxon>
        <taxon>ecological metagenomes</taxon>
    </lineage>
</organism>
<dbReference type="AlphaFoldDB" id="X1M9L4"/>
<evidence type="ECO:0008006" key="2">
    <source>
        <dbReference type="Google" id="ProtNLM"/>
    </source>
</evidence>